<feature type="compositionally biased region" description="Polar residues" evidence="1">
    <location>
        <begin position="501"/>
        <end position="515"/>
    </location>
</feature>
<keyword evidence="2" id="KW-0812">Transmembrane</keyword>
<dbReference type="GeneID" id="33564866"/>
<evidence type="ECO:0000313" key="4">
    <source>
        <dbReference type="Proteomes" id="UP000193648"/>
    </source>
</evidence>
<evidence type="ECO:0000313" key="3">
    <source>
        <dbReference type="EMBL" id="ORZ26928.1"/>
    </source>
</evidence>
<keyword evidence="2" id="KW-0472">Membrane</keyword>
<sequence length="563" mass="59624">MASSIPAYLYACMAPAASSTSVYLAGVPASDEGRLEIYQINLANINSPTATFIANQTSSYYWSSAAPKACLAYNGNKVSTNNPMFIQQFGAKSYFTNFYPNGTIDYPAHFPEIGFISSKLFSLSGSVGNLNWFAAMSNATSSLTRSPWVGLRFNATSIVDSRRDYTLSSYPTLDPMLSVGTYIESSNTPAQGYSIVFDKSGEGVIYTTLATAGLSLTGADSTLALSNPRSVDTDGIALTNSAISLTMTGVGYILDKALDGATVLYSINPSQSNKLQYVSVPGNVPTFSASMVAAAVGSRIITYSAGNNGAVVFNSFDTASGAWSGPGLRKASPPPTRSDTTSPSKPSDGGNTENSSKAPLGAIIGGVVGGLVLIALIAFFAIRRRPKKSTEISANPQPTYHDPNKVQNPAAAPLMEQNYVLQQQQQQAAAQNFQIQQQQQYNLNQPYISQPQPDIYTSQPMAQIPIQQQGGAPVIFQAQTQEPYNYTPPTLIPLPQTQAPNIFQPQASEPSPQTYSQASPYAAPTTASTPLTPASQAYTPTHSGQIPASPQYIAPPGGDQYAS</sequence>
<comment type="caution">
    <text evidence="3">The sequence shown here is derived from an EMBL/GenBank/DDBJ whole genome shotgun (WGS) entry which is preliminary data.</text>
</comment>
<organism evidence="3 4">
    <name type="scientific">Lobosporangium transversale</name>
    <dbReference type="NCBI Taxonomy" id="64571"/>
    <lineage>
        <taxon>Eukaryota</taxon>
        <taxon>Fungi</taxon>
        <taxon>Fungi incertae sedis</taxon>
        <taxon>Mucoromycota</taxon>
        <taxon>Mortierellomycotina</taxon>
        <taxon>Mortierellomycetes</taxon>
        <taxon>Mortierellales</taxon>
        <taxon>Mortierellaceae</taxon>
        <taxon>Lobosporangium</taxon>
    </lineage>
</organism>
<evidence type="ECO:0000256" key="2">
    <source>
        <dbReference type="SAM" id="Phobius"/>
    </source>
</evidence>
<protein>
    <submittedName>
        <fullName evidence="3">Uncharacterized protein</fullName>
    </submittedName>
</protein>
<reference evidence="3 4" key="1">
    <citation type="submission" date="2016-07" db="EMBL/GenBank/DDBJ databases">
        <title>Pervasive Adenine N6-methylation of Active Genes in Fungi.</title>
        <authorList>
            <consortium name="DOE Joint Genome Institute"/>
            <person name="Mondo S.J."/>
            <person name="Dannebaum R.O."/>
            <person name="Kuo R.C."/>
            <person name="Labutti K."/>
            <person name="Haridas S."/>
            <person name="Kuo A."/>
            <person name="Salamov A."/>
            <person name="Ahrendt S.R."/>
            <person name="Lipzen A."/>
            <person name="Sullivan W."/>
            <person name="Andreopoulos W.B."/>
            <person name="Clum A."/>
            <person name="Lindquist E."/>
            <person name="Daum C."/>
            <person name="Ramamoorthy G.K."/>
            <person name="Gryganskyi A."/>
            <person name="Culley D."/>
            <person name="Magnuson J.K."/>
            <person name="James T.Y."/>
            <person name="O'Malley M.A."/>
            <person name="Stajich J.E."/>
            <person name="Spatafora J.W."/>
            <person name="Visel A."/>
            <person name="Grigoriev I.V."/>
        </authorList>
    </citation>
    <scope>NUCLEOTIDE SEQUENCE [LARGE SCALE GENOMIC DNA]</scope>
    <source>
        <strain evidence="3 4">NRRL 3116</strain>
    </source>
</reference>
<accession>A0A1Y2GXA4</accession>
<dbReference type="AlphaFoldDB" id="A0A1Y2GXA4"/>
<name>A0A1Y2GXA4_9FUNG</name>
<evidence type="ECO:0000256" key="1">
    <source>
        <dbReference type="SAM" id="MobiDB-lite"/>
    </source>
</evidence>
<dbReference type="OrthoDB" id="2431312at2759"/>
<proteinExistence type="predicted"/>
<feature type="compositionally biased region" description="Low complexity" evidence="1">
    <location>
        <begin position="337"/>
        <end position="347"/>
    </location>
</feature>
<keyword evidence="2" id="KW-1133">Transmembrane helix</keyword>
<dbReference type="Proteomes" id="UP000193648">
    <property type="component" value="Unassembled WGS sequence"/>
</dbReference>
<feature type="region of interest" description="Disordered" evidence="1">
    <location>
        <begin position="495"/>
        <end position="563"/>
    </location>
</feature>
<dbReference type="RefSeq" id="XP_021884675.1">
    <property type="nucleotide sequence ID" value="XM_022023022.1"/>
</dbReference>
<feature type="compositionally biased region" description="Polar residues" evidence="1">
    <location>
        <begin position="538"/>
        <end position="548"/>
    </location>
</feature>
<feature type="compositionally biased region" description="Low complexity" evidence="1">
    <location>
        <begin position="516"/>
        <end position="537"/>
    </location>
</feature>
<feature type="region of interest" description="Disordered" evidence="1">
    <location>
        <begin position="324"/>
        <end position="357"/>
    </location>
</feature>
<gene>
    <name evidence="3" type="ORF">BCR41DRAFT_347075</name>
</gene>
<dbReference type="InParanoid" id="A0A1Y2GXA4"/>
<feature type="transmembrane region" description="Helical" evidence="2">
    <location>
        <begin position="360"/>
        <end position="382"/>
    </location>
</feature>
<dbReference type="EMBL" id="MCFF01000005">
    <property type="protein sequence ID" value="ORZ26928.1"/>
    <property type="molecule type" value="Genomic_DNA"/>
</dbReference>
<keyword evidence="4" id="KW-1185">Reference proteome</keyword>